<dbReference type="Proteomes" id="UP000216947">
    <property type="component" value="Unassembled WGS sequence"/>
</dbReference>
<evidence type="ECO:0000256" key="9">
    <source>
        <dbReference type="ARBA" id="ARBA00022803"/>
    </source>
</evidence>
<comment type="caution">
    <text evidence="13">The sequence shown here is derived from an EMBL/GenBank/DDBJ whole genome shotgun (WGS) entry which is preliminary data.</text>
</comment>
<dbReference type="Pfam" id="PF13432">
    <property type="entry name" value="TPR_16"/>
    <property type="match status" value="1"/>
</dbReference>
<dbReference type="Gene3D" id="3.40.50.11380">
    <property type="match status" value="1"/>
</dbReference>
<keyword evidence="14" id="KW-1185">Reference proteome</keyword>
<dbReference type="EMBL" id="NEVK01000005">
    <property type="protein sequence ID" value="OZI22129.1"/>
    <property type="molecule type" value="Genomic_DNA"/>
</dbReference>
<evidence type="ECO:0000256" key="7">
    <source>
        <dbReference type="ARBA" id="ARBA00022679"/>
    </source>
</evidence>
<dbReference type="RefSeq" id="WP_094796773.1">
    <property type="nucleotide sequence ID" value="NZ_NEVK01000005.1"/>
</dbReference>
<evidence type="ECO:0000256" key="2">
    <source>
        <dbReference type="ARBA" id="ARBA00005386"/>
    </source>
</evidence>
<sequence length="1302" mass="143391">MPRTVRPPRKPSASGKVLTIMGLSEQQAMSRTRNHPGDINAWKSLGAHCVESGRLAQGRTALDRALAMAPRDAEALRVMADLEVKAGALENARARLEAALEIEPGHQLGRIKLAEILHRLGRHDDALQCLDQMGNPDPHRVAWLSWRGVILLAMQRYDDARKDFEAQLQLAPTDYSAWNNLGNVHRDTGNLDEAAHCYGKAASYNQTDPLPRSNRLTAMHYQPDATVEDILQACRDWGAVFMPAVRPERPVPADRTPSRVLRVGMFSDGFRQHPVGTMTVSALEHLAAHGIEIYAYTTNNSVDAITRRFMALARQWAPIYHLDDTQFAARIREDQIDILIDLSGHNAGSRIRAMTMEPAPLLVKWVGGLINTTGVEAIDYLISDRIESPAGSDHLYTEKLIRMPDDYICFVPPPSPPAVGPLPALRNGYITFGCFNNPTKVNRALLARWAELMHAVPHSQLFLKGAAYATAEMRQRVVDTLAGHGIAESRLRIEGRSPHLELLSRYNEVDIALDPWPYSGGLTTCEALLMGVPVVTLPGPTFAGRHSATHLVNAGMPELVARDWAEYQARAVELASDLQSLAAIRTHLRDVLLNSPVCDARRFARHLAVALRAIWCRYCDGKAPAAVVLTDDGRPWFEDEPDARALPGPADTGHGGFSFSFQGKVVTVDHGGGLASSRRISELNRLGTFTFLAIDPAGRVHGADALQREGDLQHHPHIALGDGQDATLYACLDAAFSGTLEPLPKASIFPLARNGSEVLARLPIPTIRLDDVQGLPRAEWLILDSAHDNLKVLAGAHRALATTLVAQVAVDMVALRAGQPHLDDISRALRQHGLRLLRLANMQYQSYLDCPPANTDGVASQLVRADAVYVPDEARMAALTDDERRKLAFILHTCYGATDMASAVLDGARDDAGSRYRATMGWTPPAEQRPHPDPVNAAETGPRRFVHIFYNNMHNQQFISILADPEVNRTFCHDVFVERSASIPGYSNDLSCHPRASFFDHAADLQRIAQAASASDVAAVIFHGMFFAWQKKLVELVSPDKKKVWVAWGGDLYGPIQRQALITDTVRRLDAVATLTQGDYEVFTRHYGPKPHIPFSYASASRFADIRIPVKKDNTIFIGNSGDPTNNHVEIIEALASKQDIEDYDLVIPFSYNAPPGYEPVLIEALKKHGLMARANILRQLIDRAEYLEMLARARLFISAHHRQQAMGNMLASIYFGAGTVLRRRISVGGDIIANPAWERMVNEFSAAPVDFADLPRYCTIAELPALDGAALQAARSRIDALQDMQRFKQNVAATFSAIADL</sequence>
<dbReference type="Pfam" id="PF07429">
    <property type="entry name" value="Glyco_transf_56"/>
    <property type="match status" value="1"/>
</dbReference>
<comment type="pathway">
    <text evidence="1">Protein modification; protein glycosylation.</text>
</comment>
<name>A0A261RAW1_9BORD</name>
<keyword evidence="8" id="KW-0677">Repeat</keyword>
<reference evidence="14" key="1">
    <citation type="submission" date="2017-05" db="EMBL/GenBank/DDBJ databases">
        <title>Complete and WGS of Bordetella genogroups.</title>
        <authorList>
            <person name="Spilker T."/>
            <person name="Lipuma J."/>
        </authorList>
    </citation>
    <scope>NUCLEOTIDE SEQUENCE [LARGE SCALE GENOMIC DNA]</scope>
    <source>
        <strain evidence="14">AU18089</strain>
    </source>
</reference>
<dbReference type="InterPro" id="IPR011990">
    <property type="entry name" value="TPR-like_helical_dom_sf"/>
</dbReference>
<evidence type="ECO:0000256" key="4">
    <source>
        <dbReference type="ARBA" id="ARBA00022475"/>
    </source>
</evidence>
<protein>
    <recommendedName>
        <fullName evidence="3">protein O-GlcNAc transferase</fullName>
        <ecNumber evidence="3">2.4.1.255</ecNumber>
    </recommendedName>
</protein>
<evidence type="ECO:0000256" key="5">
    <source>
        <dbReference type="ARBA" id="ARBA00022519"/>
    </source>
</evidence>
<keyword evidence="5" id="KW-0997">Cell inner membrane</keyword>
<dbReference type="GO" id="GO:0008417">
    <property type="term" value="F:fucosyltransferase activity"/>
    <property type="evidence" value="ECO:0007669"/>
    <property type="project" value="InterPro"/>
</dbReference>
<dbReference type="PANTHER" id="PTHR44835">
    <property type="entry name" value="UDP-N-ACETYLGLUCOSAMINE--PEPTIDE N-ACETYLGLUCOSAMINYLTRANSFERASE SPINDLY-RELATED"/>
    <property type="match status" value="1"/>
</dbReference>
<keyword evidence="6" id="KW-0328">Glycosyltransferase</keyword>
<evidence type="ECO:0000256" key="1">
    <source>
        <dbReference type="ARBA" id="ARBA00004922"/>
    </source>
</evidence>
<dbReference type="GO" id="GO:0097363">
    <property type="term" value="F:protein O-acetylglucosaminyltransferase activity"/>
    <property type="evidence" value="ECO:0007669"/>
    <property type="project" value="UniProtKB-EC"/>
</dbReference>
<feature type="domain" description="O-GlcNAc transferase C-terminal" evidence="12">
    <location>
        <begin position="427"/>
        <end position="606"/>
    </location>
</feature>
<evidence type="ECO:0000256" key="11">
    <source>
        <dbReference type="PROSITE-ProRule" id="PRU00339"/>
    </source>
</evidence>
<keyword evidence="7" id="KW-0808">Transferase</keyword>
<dbReference type="InterPro" id="IPR029489">
    <property type="entry name" value="OGT/SEC/SPY_C"/>
</dbReference>
<evidence type="ECO:0000256" key="3">
    <source>
        <dbReference type="ARBA" id="ARBA00011970"/>
    </source>
</evidence>
<feature type="domain" description="O-GlcNAc transferase C-terminal" evidence="12">
    <location>
        <begin position="258"/>
        <end position="407"/>
    </location>
</feature>
<dbReference type="Gene3D" id="3.40.50.2000">
    <property type="entry name" value="Glycogen Phosphorylase B"/>
    <property type="match status" value="1"/>
</dbReference>
<evidence type="ECO:0000313" key="14">
    <source>
        <dbReference type="Proteomes" id="UP000216947"/>
    </source>
</evidence>
<dbReference type="SUPFAM" id="SSF48452">
    <property type="entry name" value="TPR-like"/>
    <property type="match status" value="1"/>
</dbReference>
<dbReference type="SUPFAM" id="SSF53756">
    <property type="entry name" value="UDP-Glycosyltransferase/glycogen phosphorylase"/>
    <property type="match status" value="2"/>
</dbReference>
<dbReference type="GO" id="GO:0009246">
    <property type="term" value="P:enterobacterial common antigen biosynthetic process"/>
    <property type="evidence" value="ECO:0007669"/>
    <property type="project" value="InterPro"/>
</dbReference>
<evidence type="ECO:0000256" key="8">
    <source>
        <dbReference type="ARBA" id="ARBA00022737"/>
    </source>
</evidence>
<keyword evidence="10" id="KW-0472">Membrane</keyword>
<dbReference type="PROSITE" id="PS50005">
    <property type="entry name" value="TPR"/>
    <property type="match status" value="1"/>
</dbReference>
<dbReference type="InterPro" id="IPR051939">
    <property type="entry name" value="Glycosyltr_41/O-GlcNAc_trsf"/>
</dbReference>
<dbReference type="EC" id="2.4.1.255" evidence="3"/>
<feature type="repeat" description="TPR" evidence="11">
    <location>
        <begin position="175"/>
        <end position="208"/>
    </location>
</feature>
<dbReference type="PANTHER" id="PTHR44835:SF1">
    <property type="entry name" value="PROTEIN O-GLCNAC TRANSFERASE"/>
    <property type="match status" value="1"/>
</dbReference>
<evidence type="ECO:0000259" key="12">
    <source>
        <dbReference type="Pfam" id="PF13844"/>
    </source>
</evidence>
<accession>A0A261RAW1</accession>
<keyword evidence="4" id="KW-1003">Cell membrane</keyword>
<dbReference type="Pfam" id="PF14559">
    <property type="entry name" value="TPR_19"/>
    <property type="match status" value="1"/>
</dbReference>
<comment type="similarity">
    <text evidence="2">Belongs to the glycosyltransferase 41 family. O-GlcNAc transferase subfamily.</text>
</comment>
<dbReference type="SMART" id="SM00028">
    <property type="entry name" value="TPR"/>
    <property type="match status" value="4"/>
</dbReference>
<organism evidence="13 14">
    <name type="scientific">Bordetella genomosp. 7</name>
    <dbReference type="NCBI Taxonomy" id="1416805"/>
    <lineage>
        <taxon>Bacteria</taxon>
        <taxon>Pseudomonadati</taxon>
        <taxon>Pseudomonadota</taxon>
        <taxon>Betaproteobacteria</taxon>
        <taxon>Burkholderiales</taxon>
        <taxon>Alcaligenaceae</taxon>
        <taxon>Bordetella</taxon>
    </lineage>
</organism>
<dbReference type="InterPro" id="IPR019734">
    <property type="entry name" value="TPR_rpt"/>
</dbReference>
<gene>
    <name evidence="13" type="ORF">CAL19_10825</name>
</gene>
<keyword evidence="9 11" id="KW-0802">TPR repeat</keyword>
<dbReference type="Pfam" id="PF13844">
    <property type="entry name" value="Glyco_transf_41"/>
    <property type="match status" value="2"/>
</dbReference>
<dbReference type="Gene3D" id="1.25.40.10">
    <property type="entry name" value="Tetratricopeptide repeat domain"/>
    <property type="match status" value="1"/>
</dbReference>
<proteinExistence type="inferred from homology"/>
<dbReference type="InterPro" id="IPR009993">
    <property type="entry name" value="WecF"/>
</dbReference>
<evidence type="ECO:0000313" key="13">
    <source>
        <dbReference type="EMBL" id="OZI22129.1"/>
    </source>
</evidence>
<evidence type="ECO:0000256" key="10">
    <source>
        <dbReference type="ARBA" id="ARBA00023136"/>
    </source>
</evidence>
<evidence type="ECO:0000256" key="6">
    <source>
        <dbReference type="ARBA" id="ARBA00022676"/>
    </source>
</evidence>